<organism evidence="1 2">
    <name type="scientific">Cylindrotheca closterium</name>
    <dbReference type="NCBI Taxonomy" id="2856"/>
    <lineage>
        <taxon>Eukaryota</taxon>
        <taxon>Sar</taxon>
        <taxon>Stramenopiles</taxon>
        <taxon>Ochrophyta</taxon>
        <taxon>Bacillariophyta</taxon>
        <taxon>Bacillariophyceae</taxon>
        <taxon>Bacillariophycidae</taxon>
        <taxon>Bacillariales</taxon>
        <taxon>Bacillariaceae</taxon>
        <taxon>Cylindrotheca</taxon>
    </lineage>
</organism>
<reference evidence="1" key="1">
    <citation type="submission" date="2023-08" db="EMBL/GenBank/DDBJ databases">
        <authorList>
            <person name="Audoor S."/>
            <person name="Bilcke G."/>
        </authorList>
    </citation>
    <scope>NUCLEOTIDE SEQUENCE</scope>
</reference>
<sequence>MTITDFTVRKKSYRYLTTQASYPNHDSKAVLDAFDPTKDLQLQDLNSLVEKGVQGGAPAWYTGWPKEQVNNFNFWHRPMIRYTTVGEKKEQHFDKLYVLDHDVLENGSDPLAFSWPAKAFSKTDPIKVPKLEAWLINEALEQDHSKLFVMPLTKTLRRPTTYWLHASECPFPRSSWISLGTDRRHAKSCDW</sequence>
<dbReference type="AlphaFoldDB" id="A0AAD2FH44"/>
<protein>
    <submittedName>
        <fullName evidence="1">Uncharacterized protein</fullName>
    </submittedName>
</protein>
<evidence type="ECO:0000313" key="1">
    <source>
        <dbReference type="EMBL" id="CAJ1931182.1"/>
    </source>
</evidence>
<keyword evidence="2" id="KW-1185">Reference proteome</keyword>
<comment type="caution">
    <text evidence="1">The sequence shown here is derived from an EMBL/GenBank/DDBJ whole genome shotgun (WGS) entry which is preliminary data.</text>
</comment>
<proteinExistence type="predicted"/>
<evidence type="ECO:0000313" key="2">
    <source>
        <dbReference type="Proteomes" id="UP001295423"/>
    </source>
</evidence>
<dbReference type="EMBL" id="CAKOGP040000130">
    <property type="protein sequence ID" value="CAJ1931182.1"/>
    <property type="molecule type" value="Genomic_DNA"/>
</dbReference>
<gene>
    <name evidence="1" type="ORF">CYCCA115_LOCUS2276</name>
</gene>
<accession>A0AAD2FH44</accession>
<dbReference type="Proteomes" id="UP001295423">
    <property type="component" value="Unassembled WGS sequence"/>
</dbReference>
<name>A0AAD2FH44_9STRA</name>